<feature type="region of interest" description="Disordered" evidence="1">
    <location>
        <begin position="16"/>
        <end position="73"/>
    </location>
</feature>
<keyword evidence="3" id="KW-1185">Reference proteome</keyword>
<feature type="compositionally biased region" description="Gly residues" evidence="1">
    <location>
        <begin position="63"/>
        <end position="73"/>
    </location>
</feature>
<comment type="caution">
    <text evidence="2">The sequence shown here is derived from an EMBL/GenBank/DDBJ whole genome shotgun (WGS) entry which is preliminary data.</text>
</comment>
<dbReference type="Proteomes" id="UP000479710">
    <property type="component" value="Unassembled WGS sequence"/>
</dbReference>
<organism evidence="2 3">
    <name type="scientific">Oryza meyeriana var. granulata</name>
    <dbReference type="NCBI Taxonomy" id="110450"/>
    <lineage>
        <taxon>Eukaryota</taxon>
        <taxon>Viridiplantae</taxon>
        <taxon>Streptophyta</taxon>
        <taxon>Embryophyta</taxon>
        <taxon>Tracheophyta</taxon>
        <taxon>Spermatophyta</taxon>
        <taxon>Magnoliopsida</taxon>
        <taxon>Liliopsida</taxon>
        <taxon>Poales</taxon>
        <taxon>Poaceae</taxon>
        <taxon>BOP clade</taxon>
        <taxon>Oryzoideae</taxon>
        <taxon>Oryzeae</taxon>
        <taxon>Oryzinae</taxon>
        <taxon>Oryza</taxon>
        <taxon>Oryza meyeriana</taxon>
    </lineage>
</organism>
<dbReference type="EMBL" id="SPHZ02000010">
    <property type="protein sequence ID" value="KAF0896786.1"/>
    <property type="molecule type" value="Genomic_DNA"/>
</dbReference>
<dbReference type="AlphaFoldDB" id="A0A6G1C9L8"/>
<protein>
    <submittedName>
        <fullName evidence="2">Uncharacterized protein</fullName>
    </submittedName>
</protein>
<evidence type="ECO:0000256" key="1">
    <source>
        <dbReference type="SAM" id="MobiDB-lite"/>
    </source>
</evidence>
<name>A0A6G1C9L8_9ORYZ</name>
<evidence type="ECO:0000313" key="2">
    <source>
        <dbReference type="EMBL" id="KAF0896786.1"/>
    </source>
</evidence>
<evidence type="ECO:0000313" key="3">
    <source>
        <dbReference type="Proteomes" id="UP000479710"/>
    </source>
</evidence>
<reference evidence="2 3" key="1">
    <citation type="submission" date="2019-11" db="EMBL/GenBank/DDBJ databases">
        <title>Whole genome sequence of Oryza granulata.</title>
        <authorList>
            <person name="Li W."/>
        </authorList>
    </citation>
    <scope>NUCLEOTIDE SEQUENCE [LARGE SCALE GENOMIC DNA]</scope>
    <source>
        <strain evidence="3">cv. Menghai</strain>
        <tissue evidence="2">Leaf</tissue>
    </source>
</reference>
<sequence>MPAAVRCRCGLEKGIEGGAAQHDFTGGRGKRDRAPGERERAWSQSSGGGLDVERRWRPRRGAASGGGGPSDLA</sequence>
<gene>
    <name evidence="2" type="ORF">E2562_028089</name>
</gene>
<accession>A0A6G1C9L8</accession>
<proteinExistence type="predicted"/>
<feature type="compositionally biased region" description="Basic and acidic residues" evidence="1">
    <location>
        <begin position="32"/>
        <end position="41"/>
    </location>
</feature>